<name>A0A447UZ56_9ENTR</name>
<accession>A0A447UZ56</accession>
<sequence>MKIPDTQVSALLVQKHQLEQSESQLGDLDAALEALNALQTDTDATLDEMILAMNGVLEHSGITFDENIHTTVSSEFSDYLESGLTPSSSSISKLSMIETIASTSDMDWDTYSQSVTHYAHKHNIDLSVDPFSALMSPTQRIALEKRIQEDFTLKTARCDKYDYMIAGTCGVIGGLIDIFLVGAPGEGKLTQLADNAVEGAVEKFATACGWKGGKNAQNPTKSAIGFLEDKFRVNYDHRYSSDVDGLFRMSTTNHHIKSLAHSPDLVGLFFSILDQFTSTAHFVADGKLVSVDTKTFELKGNNVVSKVFSGFVNWLGHLFSDVAGSSGAAGRGSGIPIPFFSLLQFINVGEFGQHRQSFATVAVQVFEKGYDLRHGLAMAIPVMITELLVRITWTVKQRYYHKKAWGECIPTANNPELRRMLLVAHGTLCLMDAGDAALRSGGDMIQFLLRTNLIGWVRFGTLAIKELHVWYKAGGIDAGAVDEYLDHELRRMLKAG</sequence>
<dbReference type="KEGG" id="clap:NCTC11466_01119"/>
<evidence type="ECO:0000313" key="2">
    <source>
        <dbReference type="Proteomes" id="UP000274122"/>
    </source>
</evidence>
<dbReference type="AlphaFoldDB" id="A0A447UZ56"/>
<dbReference type="OrthoDB" id="1692525at2"/>
<protein>
    <submittedName>
        <fullName evidence="1">Uncharacterized protein</fullName>
    </submittedName>
</protein>
<organism evidence="1 2">
    <name type="scientific">Cedecea lapagei</name>
    <dbReference type="NCBI Taxonomy" id="158823"/>
    <lineage>
        <taxon>Bacteria</taxon>
        <taxon>Pseudomonadati</taxon>
        <taxon>Pseudomonadota</taxon>
        <taxon>Gammaproteobacteria</taxon>
        <taxon>Enterobacterales</taxon>
        <taxon>Enterobacteriaceae</taxon>
        <taxon>Cedecea</taxon>
    </lineage>
</organism>
<proteinExistence type="predicted"/>
<gene>
    <name evidence="1" type="ORF">NCTC11466_01119</name>
</gene>
<dbReference type="EMBL" id="LR134201">
    <property type="protein sequence ID" value="VEB95979.1"/>
    <property type="molecule type" value="Genomic_DNA"/>
</dbReference>
<dbReference type="Proteomes" id="UP000274122">
    <property type="component" value="Chromosome"/>
</dbReference>
<reference evidence="1 2" key="1">
    <citation type="submission" date="2018-12" db="EMBL/GenBank/DDBJ databases">
        <authorList>
            <consortium name="Pathogen Informatics"/>
        </authorList>
    </citation>
    <scope>NUCLEOTIDE SEQUENCE [LARGE SCALE GENOMIC DNA]</scope>
    <source>
        <strain evidence="1 2">NCTC11466</strain>
    </source>
</reference>
<evidence type="ECO:0000313" key="1">
    <source>
        <dbReference type="EMBL" id="VEB95979.1"/>
    </source>
</evidence>
<keyword evidence="2" id="KW-1185">Reference proteome</keyword>
<dbReference type="RefSeq" id="WP_126355360.1">
    <property type="nucleotide sequence ID" value="NZ_LR134201.1"/>
</dbReference>